<dbReference type="RefSeq" id="WP_281464720.1">
    <property type="nucleotide sequence ID" value="NZ_CP124535.1"/>
</dbReference>
<name>A0ABY8Q3J5_9RHOB</name>
<dbReference type="Proteomes" id="UP001230978">
    <property type="component" value="Chromosome"/>
</dbReference>
<proteinExistence type="predicted"/>
<dbReference type="Pfam" id="PF04404">
    <property type="entry name" value="ERF"/>
    <property type="match status" value="1"/>
</dbReference>
<feature type="region of interest" description="Disordered" evidence="1">
    <location>
        <begin position="138"/>
        <end position="163"/>
    </location>
</feature>
<organism evidence="2 3">
    <name type="scientific">Fuscovulum ytuae</name>
    <dbReference type="NCBI Taxonomy" id="3042299"/>
    <lineage>
        <taxon>Bacteria</taxon>
        <taxon>Pseudomonadati</taxon>
        <taxon>Pseudomonadota</taxon>
        <taxon>Alphaproteobacteria</taxon>
        <taxon>Rhodobacterales</taxon>
        <taxon>Paracoccaceae</taxon>
        <taxon>Fuscovulum</taxon>
    </lineage>
</organism>
<gene>
    <name evidence="2" type="ORF">QF092_14125</name>
</gene>
<accession>A0ABY8Q3J5</accession>
<protein>
    <submittedName>
        <fullName evidence="2">ERF family protein</fullName>
    </submittedName>
</protein>
<evidence type="ECO:0000256" key="1">
    <source>
        <dbReference type="SAM" id="MobiDB-lite"/>
    </source>
</evidence>
<keyword evidence="3" id="KW-1185">Reference proteome</keyword>
<sequence length="333" mass="35662">MTSNQTLFPKAQILGAVVLAKSKIRRLAKGDRNLEEAYAFTSIDRFLEHINPICVEAGLVILMDEVAVADGASGARQGAESWLRITYDITLAHISGETLGPFRRHVDIPRSGPQAFGAAQSYVLKQFLRAQFQIATGEADDPDFGTKPPSRAPASDRSGIRAQEANTCNVDDLAMEIMGLRTCAQQIAEASSGRRLLSILAGLADEAVAHPMLKAARLQALTRIVSTAPSVAALEKLEQHFAGDWSHVADEAAHRRLQLDLLDSQAEEALVAQAGQMARGTASEEAPMSHTFESDDLGEPALNAAALANPYASSPVPPDTLDFGDIPYHEAAE</sequence>
<evidence type="ECO:0000313" key="2">
    <source>
        <dbReference type="EMBL" id="WGV15391.1"/>
    </source>
</evidence>
<dbReference type="EMBL" id="CP124535">
    <property type="protein sequence ID" value="WGV15391.1"/>
    <property type="molecule type" value="Genomic_DNA"/>
</dbReference>
<evidence type="ECO:0000313" key="3">
    <source>
        <dbReference type="Proteomes" id="UP001230978"/>
    </source>
</evidence>
<dbReference type="InterPro" id="IPR007499">
    <property type="entry name" value="ERF_bacteria_virus"/>
</dbReference>
<reference evidence="2 3" key="1">
    <citation type="submission" date="2023-04" db="EMBL/GenBank/DDBJ databases">
        <title>YMD61, complete Genome.</title>
        <authorList>
            <person name="Zhang J."/>
        </authorList>
    </citation>
    <scope>NUCLEOTIDE SEQUENCE [LARGE SCALE GENOMIC DNA]</scope>
    <source>
        <strain evidence="2 3">YMD61</strain>
    </source>
</reference>